<organism evidence="3 4">
    <name type="scientific">Drechslerella dactyloides</name>
    <name type="common">Nematode-trapping fungus</name>
    <name type="synonym">Arthrobotrys dactyloides</name>
    <dbReference type="NCBI Taxonomy" id="74499"/>
    <lineage>
        <taxon>Eukaryota</taxon>
        <taxon>Fungi</taxon>
        <taxon>Dikarya</taxon>
        <taxon>Ascomycota</taxon>
        <taxon>Pezizomycotina</taxon>
        <taxon>Orbiliomycetes</taxon>
        <taxon>Orbiliales</taxon>
        <taxon>Orbiliaceae</taxon>
        <taxon>Drechslerella</taxon>
    </lineage>
</organism>
<name>A0AAD6NES6_DREDA</name>
<sequence>MKFSSILFAVVGLCGLVSALPAPVPLAAADASLQLLEKRDLIEREPAPVPNNGGGVVSLVADVQVCIDAVIAINAKYVNLPRTSSNCKAWAAEIVVKIKILISVIKSYPENCVFPQIDVCVNIFIKLIVCIFVQLNLFCNGLGGLLASLLATVTGLLGLVCGLVPELIDCILDLCILIEARIKIGICGLILNGCGGLLSGLWINVIIKLCLQVGIAL</sequence>
<reference evidence="3" key="1">
    <citation type="submission" date="2023-01" db="EMBL/GenBank/DDBJ databases">
        <title>The chitinases involved in constricting ring structure development in the nematode-trapping fungus Drechslerella dactyloides.</title>
        <authorList>
            <person name="Wang R."/>
            <person name="Zhang L."/>
            <person name="Tang P."/>
            <person name="Li S."/>
            <person name="Liang L."/>
        </authorList>
    </citation>
    <scope>NUCLEOTIDE SEQUENCE</scope>
    <source>
        <strain evidence="3">YMF1.00031</strain>
    </source>
</reference>
<keyword evidence="1" id="KW-0812">Transmembrane</keyword>
<evidence type="ECO:0000313" key="3">
    <source>
        <dbReference type="EMBL" id="KAJ6256466.1"/>
    </source>
</evidence>
<evidence type="ECO:0000313" key="4">
    <source>
        <dbReference type="Proteomes" id="UP001221413"/>
    </source>
</evidence>
<feature type="chain" id="PRO_5042033500" description="Transmembrane protein" evidence="2">
    <location>
        <begin position="20"/>
        <end position="217"/>
    </location>
</feature>
<dbReference type="AlphaFoldDB" id="A0AAD6NES6"/>
<dbReference type="Proteomes" id="UP001221413">
    <property type="component" value="Unassembled WGS sequence"/>
</dbReference>
<evidence type="ECO:0000256" key="1">
    <source>
        <dbReference type="SAM" id="Phobius"/>
    </source>
</evidence>
<feature type="signal peptide" evidence="2">
    <location>
        <begin position="1"/>
        <end position="19"/>
    </location>
</feature>
<feature type="transmembrane region" description="Helical" evidence="1">
    <location>
        <begin position="149"/>
        <end position="172"/>
    </location>
</feature>
<protein>
    <recommendedName>
        <fullName evidence="5">Transmembrane protein</fullName>
    </recommendedName>
</protein>
<keyword evidence="1" id="KW-1133">Transmembrane helix</keyword>
<feature type="transmembrane region" description="Helical" evidence="1">
    <location>
        <begin position="184"/>
        <end position="207"/>
    </location>
</feature>
<keyword evidence="2" id="KW-0732">Signal</keyword>
<dbReference type="EMBL" id="JAQGDS010000012">
    <property type="protein sequence ID" value="KAJ6256466.1"/>
    <property type="molecule type" value="Genomic_DNA"/>
</dbReference>
<keyword evidence="4" id="KW-1185">Reference proteome</keyword>
<evidence type="ECO:0008006" key="5">
    <source>
        <dbReference type="Google" id="ProtNLM"/>
    </source>
</evidence>
<feature type="transmembrane region" description="Helical" evidence="1">
    <location>
        <begin position="123"/>
        <end position="143"/>
    </location>
</feature>
<gene>
    <name evidence="3" type="ORF">Dda_8328</name>
</gene>
<proteinExistence type="predicted"/>
<keyword evidence="1" id="KW-0472">Membrane</keyword>
<accession>A0AAD6NES6</accession>
<evidence type="ECO:0000256" key="2">
    <source>
        <dbReference type="SAM" id="SignalP"/>
    </source>
</evidence>
<comment type="caution">
    <text evidence="3">The sequence shown here is derived from an EMBL/GenBank/DDBJ whole genome shotgun (WGS) entry which is preliminary data.</text>
</comment>